<name>A0A6A5UBB4_9PLEO</name>
<feature type="compositionally biased region" description="Basic and acidic residues" evidence="1">
    <location>
        <begin position="71"/>
        <end position="91"/>
    </location>
</feature>
<keyword evidence="3" id="KW-1185">Reference proteome</keyword>
<accession>A0A6A5UBB4</accession>
<dbReference type="Proteomes" id="UP000800035">
    <property type="component" value="Unassembled WGS sequence"/>
</dbReference>
<dbReference type="AlphaFoldDB" id="A0A6A5UBB4"/>
<protein>
    <submittedName>
        <fullName evidence="2">Uncharacterized protein</fullName>
    </submittedName>
</protein>
<evidence type="ECO:0000313" key="2">
    <source>
        <dbReference type="EMBL" id="KAF1961994.1"/>
    </source>
</evidence>
<gene>
    <name evidence="2" type="ORF">CC80DRAFT_589448</name>
</gene>
<feature type="compositionally biased region" description="Basic and acidic residues" evidence="1">
    <location>
        <begin position="17"/>
        <end position="32"/>
    </location>
</feature>
<reference evidence="2" key="1">
    <citation type="journal article" date="2020" name="Stud. Mycol.">
        <title>101 Dothideomycetes genomes: a test case for predicting lifestyles and emergence of pathogens.</title>
        <authorList>
            <person name="Haridas S."/>
            <person name="Albert R."/>
            <person name="Binder M."/>
            <person name="Bloem J."/>
            <person name="Labutti K."/>
            <person name="Salamov A."/>
            <person name="Andreopoulos B."/>
            <person name="Baker S."/>
            <person name="Barry K."/>
            <person name="Bills G."/>
            <person name="Bluhm B."/>
            <person name="Cannon C."/>
            <person name="Castanera R."/>
            <person name="Culley D."/>
            <person name="Daum C."/>
            <person name="Ezra D."/>
            <person name="Gonzalez J."/>
            <person name="Henrissat B."/>
            <person name="Kuo A."/>
            <person name="Liang C."/>
            <person name="Lipzen A."/>
            <person name="Lutzoni F."/>
            <person name="Magnuson J."/>
            <person name="Mondo S."/>
            <person name="Nolan M."/>
            <person name="Ohm R."/>
            <person name="Pangilinan J."/>
            <person name="Park H.-J."/>
            <person name="Ramirez L."/>
            <person name="Alfaro M."/>
            <person name="Sun H."/>
            <person name="Tritt A."/>
            <person name="Yoshinaga Y."/>
            <person name="Zwiers L.-H."/>
            <person name="Turgeon B."/>
            <person name="Goodwin S."/>
            <person name="Spatafora J."/>
            <person name="Crous P."/>
            <person name="Grigoriev I."/>
        </authorList>
    </citation>
    <scope>NUCLEOTIDE SEQUENCE</scope>
    <source>
        <strain evidence="2">CBS 675.92</strain>
    </source>
</reference>
<sequence length="116" mass="12059">MAGYGNRNAPNILPSDLTHEHSTTRFGRDDAHAYTGGHSMYGSGATGGAGFGNKSAPAPALGGDEAGALKVEGRRDSTLGKIMERAGHVMRNENLAGKGRERRKSSGFEGEGATEK</sequence>
<evidence type="ECO:0000256" key="1">
    <source>
        <dbReference type="SAM" id="MobiDB-lite"/>
    </source>
</evidence>
<proteinExistence type="predicted"/>
<evidence type="ECO:0000313" key="3">
    <source>
        <dbReference type="Proteomes" id="UP000800035"/>
    </source>
</evidence>
<dbReference type="OrthoDB" id="203279at2759"/>
<feature type="region of interest" description="Disordered" evidence="1">
    <location>
        <begin position="1"/>
        <end position="116"/>
    </location>
</feature>
<dbReference type="EMBL" id="ML976980">
    <property type="protein sequence ID" value="KAF1961994.1"/>
    <property type="molecule type" value="Genomic_DNA"/>
</dbReference>
<organism evidence="2 3">
    <name type="scientific">Byssothecium circinans</name>
    <dbReference type="NCBI Taxonomy" id="147558"/>
    <lineage>
        <taxon>Eukaryota</taxon>
        <taxon>Fungi</taxon>
        <taxon>Dikarya</taxon>
        <taxon>Ascomycota</taxon>
        <taxon>Pezizomycotina</taxon>
        <taxon>Dothideomycetes</taxon>
        <taxon>Pleosporomycetidae</taxon>
        <taxon>Pleosporales</taxon>
        <taxon>Massarineae</taxon>
        <taxon>Massarinaceae</taxon>
        <taxon>Byssothecium</taxon>
    </lineage>
</organism>